<dbReference type="CDD" id="cd00154">
    <property type="entry name" value="Rab"/>
    <property type="match status" value="1"/>
</dbReference>
<reference evidence="3" key="2">
    <citation type="journal article" date="2023" name="Science">
        <title>Genomic signatures of disease resistance in endangered staghorn corals.</title>
        <authorList>
            <person name="Vollmer S.V."/>
            <person name="Selwyn J.D."/>
            <person name="Despard B.A."/>
            <person name="Roesel C.L."/>
        </authorList>
    </citation>
    <scope>NUCLEOTIDE SEQUENCE</scope>
    <source>
        <strain evidence="3">K2</strain>
    </source>
</reference>
<gene>
    <name evidence="3" type="ORF">P5673_025548</name>
</gene>
<dbReference type="AlphaFoldDB" id="A0AAD9UWZ7"/>
<dbReference type="EMBL" id="JARQWQ010000080">
    <property type="protein sequence ID" value="KAK2553099.1"/>
    <property type="molecule type" value="Genomic_DNA"/>
</dbReference>
<comment type="caution">
    <text evidence="3">The sequence shown here is derived from an EMBL/GenBank/DDBJ whole genome shotgun (WGS) entry which is preliminary data.</text>
</comment>
<accession>A0AAD9UWZ7</accession>
<dbReference type="PROSITE" id="PS51421">
    <property type="entry name" value="RAS"/>
    <property type="match status" value="1"/>
</dbReference>
<dbReference type="InterPro" id="IPR001806">
    <property type="entry name" value="Small_GTPase"/>
</dbReference>
<dbReference type="SUPFAM" id="SSF52540">
    <property type="entry name" value="P-loop containing nucleoside triphosphate hydrolases"/>
    <property type="match status" value="1"/>
</dbReference>
<keyword evidence="4" id="KW-1185">Reference proteome</keyword>
<dbReference type="PRINTS" id="PR00449">
    <property type="entry name" value="RASTRNSFRMNG"/>
</dbReference>
<keyword evidence="2" id="KW-0342">GTP-binding</keyword>
<evidence type="ECO:0000313" key="4">
    <source>
        <dbReference type="Proteomes" id="UP001249851"/>
    </source>
</evidence>
<dbReference type="GO" id="GO:0005525">
    <property type="term" value="F:GTP binding"/>
    <property type="evidence" value="ECO:0007669"/>
    <property type="project" value="UniProtKB-KW"/>
</dbReference>
<dbReference type="Gene3D" id="3.40.50.300">
    <property type="entry name" value="P-loop containing nucleotide triphosphate hydrolases"/>
    <property type="match status" value="1"/>
</dbReference>
<sequence length="202" mass="22779">MDYRENVPLYKIVLAGDVGVGKTSIFQRYDKDRFIEHDDSTFGMDKLTKLLTVDGKQCKINVWDTAGMERTRSLTSNYYRNAHAVIFVYAIDDSYSLAVLHNWVQDVDKDAKMALKFLVGNKVDLADESSEVDKKQAELFCKNSGLHSQYHVSAKTGAGVKEMFYDIAKLMVHNTKAAHLNKDVFAIAENEDSKTTKSSNCC</sequence>
<keyword evidence="1" id="KW-0547">Nucleotide-binding</keyword>
<dbReference type="InterPro" id="IPR005225">
    <property type="entry name" value="Small_GTP-bd"/>
</dbReference>
<evidence type="ECO:0000313" key="3">
    <source>
        <dbReference type="EMBL" id="KAK2553099.1"/>
    </source>
</evidence>
<name>A0AAD9UWZ7_ACRCE</name>
<organism evidence="3 4">
    <name type="scientific">Acropora cervicornis</name>
    <name type="common">Staghorn coral</name>
    <dbReference type="NCBI Taxonomy" id="6130"/>
    <lineage>
        <taxon>Eukaryota</taxon>
        <taxon>Metazoa</taxon>
        <taxon>Cnidaria</taxon>
        <taxon>Anthozoa</taxon>
        <taxon>Hexacorallia</taxon>
        <taxon>Scleractinia</taxon>
        <taxon>Astrocoeniina</taxon>
        <taxon>Acroporidae</taxon>
        <taxon>Acropora</taxon>
    </lineage>
</organism>
<dbReference type="GO" id="GO:0003924">
    <property type="term" value="F:GTPase activity"/>
    <property type="evidence" value="ECO:0007669"/>
    <property type="project" value="InterPro"/>
</dbReference>
<dbReference type="SMART" id="SM00175">
    <property type="entry name" value="RAB"/>
    <property type="match status" value="1"/>
</dbReference>
<dbReference type="NCBIfam" id="TIGR00231">
    <property type="entry name" value="small_GTP"/>
    <property type="match status" value="1"/>
</dbReference>
<dbReference type="SMART" id="SM00173">
    <property type="entry name" value="RAS"/>
    <property type="match status" value="1"/>
</dbReference>
<dbReference type="PANTHER" id="PTHR47977">
    <property type="entry name" value="RAS-RELATED PROTEIN RAB"/>
    <property type="match status" value="1"/>
</dbReference>
<evidence type="ECO:0000256" key="2">
    <source>
        <dbReference type="ARBA" id="ARBA00023134"/>
    </source>
</evidence>
<reference evidence="3" key="1">
    <citation type="journal article" date="2023" name="G3 (Bethesda)">
        <title>Whole genome assembly and annotation of the endangered Caribbean coral Acropora cervicornis.</title>
        <authorList>
            <person name="Selwyn J.D."/>
            <person name="Vollmer S.V."/>
        </authorList>
    </citation>
    <scope>NUCLEOTIDE SEQUENCE</scope>
    <source>
        <strain evidence="3">K2</strain>
    </source>
</reference>
<dbReference type="Pfam" id="PF00071">
    <property type="entry name" value="Ras"/>
    <property type="match status" value="1"/>
</dbReference>
<dbReference type="FunFam" id="3.40.50.300:FF:001329">
    <property type="entry name" value="Small GTP-binding protein, putative"/>
    <property type="match status" value="1"/>
</dbReference>
<evidence type="ECO:0000256" key="1">
    <source>
        <dbReference type="ARBA" id="ARBA00022741"/>
    </source>
</evidence>
<protein>
    <submittedName>
        <fullName evidence="3">Ras-related protein Rab-30</fullName>
    </submittedName>
</protein>
<dbReference type="InterPro" id="IPR050227">
    <property type="entry name" value="Rab"/>
</dbReference>
<dbReference type="InterPro" id="IPR027417">
    <property type="entry name" value="P-loop_NTPase"/>
</dbReference>
<dbReference type="SMART" id="SM00174">
    <property type="entry name" value="RHO"/>
    <property type="match status" value="1"/>
</dbReference>
<dbReference type="PROSITE" id="PS51419">
    <property type="entry name" value="RAB"/>
    <property type="match status" value="1"/>
</dbReference>
<proteinExistence type="predicted"/>
<dbReference type="Proteomes" id="UP001249851">
    <property type="component" value="Unassembled WGS sequence"/>
</dbReference>